<dbReference type="InterPro" id="IPR017907">
    <property type="entry name" value="Znf_RING_CS"/>
</dbReference>
<dbReference type="EMBL" id="JH432022">
    <property type="status" value="NOT_ANNOTATED_CDS"/>
    <property type="molecule type" value="Genomic_DNA"/>
</dbReference>
<dbReference type="InterPro" id="IPR033509">
    <property type="entry name" value="RNF146"/>
</dbReference>
<dbReference type="GO" id="GO:0005634">
    <property type="term" value="C:nucleus"/>
    <property type="evidence" value="ECO:0007669"/>
    <property type="project" value="TreeGrafter"/>
</dbReference>
<dbReference type="SMART" id="SM00678">
    <property type="entry name" value="WWE"/>
    <property type="match status" value="1"/>
</dbReference>
<reference evidence="16" key="2">
    <citation type="submission" date="2015-02" db="UniProtKB">
        <authorList>
            <consortium name="EnsemblMetazoa"/>
        </authorList>
    </citation>
    <scope>IDENTIFICATION</scope>
</reference>
<dbReference type="InterPro" id="IPR013083">
    <property type="entry name" value="Znf_RING/FYVE/PHD"/>
</dbReference>
<dbReference type="EnsemblMetazoa" id="SMAR015708-RA">
    <property type="protein sequence ID" value="SMAR015708-PA"/>
    <property type="gene ID" value="SMAR015708"/>
</dbReference>
<keyword evidence="8 11" id="KW-0863">Zinc-finger</keyword>
<protein>
    <recommendedName>
        <fullName evidence="12">E3 ubiquitin-protein ligase</fullName>
        <ecNumber evidence="12">2.3.2.27</ecNumber>
    </recommendedName>
</protein>
<evidence type="ECO:0000256" key="12">
    <source>
        <dbReference type="RuleBase" id="RU367115"/>
    </source>
</evidence>
<dbReference type="Pfam" id="PF02825">
    <property type="entry name" value="WWE"/>
    <property type="match status" value="1"/>
</dbReference>
<dbReference type="InterPro" id="IPR037197">
    <property type="entry name" value="WWE_dom_sf"/>
</dbReference>
<dbReference type="InterPro" id="IPR001841">
    <property type="entry name" value="Znf_RING"/>
</dbReference>
<dbReference type="STRING" id="126957.T1JPD1"/>
<feature type="region of interest" description="Disordered" evidence="13">
    <location>
        <begin position="1"/>
        <end position="21"/>
    </location>
</feature>
<keyword evidence="17" id="KW-1185">Reference proteome</keyword>
<dbReference type="PROSITE" id="PS50918">
    <property type="entry name" value="WWE"/>
    <property type="match status" value="1"/>
</dbReference>
<comment type="pathway">
    <text evidence="3 12">Protein modification; protein ubiquitination.</text>
</comment>
<dbReference type="Pfam" id="PF13920">
    <property type="entry name" value="zf-C3HC4_3"/>
    <property type="match status" value="1"/>
</dbReference>
<dbReference type="GO" id="GO:0072572">
    <property type="term" value="F:poly-ADP-D-ribose binding"/>
    <property type="evidence" value="ECO:0007669"/>
    <property type="project" value="UniProtKB-UniRule"/>
</dbReference>
<evidence type="ECO:0000259" key="14">
    <source>
        <dbReference type="PROSITE" id="PS50089"/>
    </source>
</evidence>
<dbReference type="InterPro" id="IPR018123">
    <property type="entry name" value="WWE-dom_subgr"/>
</dbReference>
<dbReference type="GO" id="GO:0008270">
    <property type="term" value="F:zinc ion binding"/>
    <property type="evidence" value="ECO:0007669"/>
    <property type="project" value="UniProtKB-UniRule"/>
</dbReference>
<dbReference type="HOGENOM" id="CLU_067425_0_0_1"/>
<reference evidence="17" key="1">
    <citation type="submission" date="2011-05" db="EMBL/GenBank/DDBJ databases">
        <authorList>
            <person name="Richards S.R."/>
            <person name="Qu J."/>
            <person name="Jiang H."/>
            <person name="Jhangiani S.N."/>
            <person name="Agravi P."/>
            <person name="Goodspeed R."/>
            <person name="Gross S."/>
            <person name="Mandapat C."/>
            <person name="Jackson L."/>
            <person name="Mathew T."/>
            <person name="Pu L."/>
            <person name="Thornton R."/>
            <person name="Saada N."/>
            <person name="Wilczek-Boney K.B."/>
            <person name="Lee S."/>
            <person name="Kovar C."/>
            <person name="Wu Y."/>
            <person name="Scherer S.E."/>
            <person name="Worley K.C."/>
            <person name="Muzny D.M."/>
            <person name="Gibbs R."/>
        </authorList>
    </citation>
    <scope>NUCLEOTIDE SEQUENCE</scope>
    <source>
        <strain evidence="17">Brora</strain>
    </source>
</reference>
<proteinExistence type="predicted"/>
<dbReference type="eggNOG" id="KOG0824">
    <property type="taxonomic scope" value="Eukaryota"/>
</dbReference>
<evidence type="ECO:0000256" key="4">
    <source>
        <dbReference type="ARBA" id="ARBA00022490"/>
    </source>
</evidence>
<dbReference type="Proteomes" id="UP000014500">
    <property type="component" value="Unassembled WGS sequence"/>
</dbReference>
<evidence type="ECO:0000256" key="10">
    <source>
        <dbReference type="ARBA" id="ARBA00022833"/>
    </source>
</evidence>
<evidence type="ECO:0000256" key="13">
    <source>
        <dbReference type="SAM" id="MobiDB-lite"/>
    </source>
</evidence>
<evidence type="ECO:0000313" key="16">
    <source>
        <dbReference type="EnsemblMetazoa" id="SMAR015708-PA"/>
    </source>
</evidence>
<keyword evidence="7 12" id="KW-0479">Metal-binding</keyword>
<evidence type="ECO:0000313" key="17">
    <source>
        <dbReference type="Proteomes" id="UP000014500"/>
    </source>
</evidence>
<feature type="domain" description="WWE" evidence="15">
    <location>
        <begin position="86"/>
        <end position="162"/>
    </location>
</feature>
<dbReference type="PROSITE" id="PS50089">
    <property type="entry name" value="ZF_RING_2"/>
    <property type="match status" value="1"/>
</dbReference>
<dbReference type="SUPFAM" id="SSF117839">
    <property type="entry name" value="WWE domain"/>
    <property type="match status" value="1"/>
</dbReference>
<dbReference type="GO" id="GO:0005829">
    <property type="term" value="C:cytosol"/>
    <property type="evidence" value="ECO:0007669"/>
    <property type="project" value="UniProtKB-SubCell"/>
</dbReference>
<feature type="domain" description="RING-type" evidence="14">
    <location>
        <begin position="33"/>
        <end position="71"/>
    </location>
</feature>
<evidence type="ECO:0000256" key="5">
    <source>
        <dbReference type="ARBA" id="ARBA00022679"/>
    </source>
</evidence>
<evidence type="ECO:0000256" key="6">
    <source>
        <dbReference type="ARBA" id="ARBA00022687"/>
    </source>
</evidence>
<dbReference type="PROSITE" id="PS00518">
    <property type="entry name" value="ZF_RING_1"/>
    <property type="match status" value="1"/>
</dbReference>
<dbReference type="InterPro" id="IPR004170">
    <property type="entry name" value="WWE_dom"/>
</dbReference>
<dbReference type="Gene3D" id="3.30.40.10">
    <property type="entry name" value="Zinc/RING finger domain, C3HC4 (zinc finger)"/>
    <property type="match status" value="1"/>
</dbReference>
<feature type="region of interest" description="Disordered" evidence="13">
    <location>
        <begin position="224"/>
        <end position="269"/>
    </location>
</feature>
<evidence type="ECO:0000256" key="7">
    <source>
        <dbReference type="ARBA" id="ARBA00022723"/>
    </source>
</evidence>
<keyword evidence="6" id="KW-0879">Wnt signaling pathway</keyword>
<dbReference type="PANTHER" id="PTHR13417">
    <property type="entry name" value="E3 UBIQUITIN-PROTEIN LIGASE RNF146"/>
    <property type="match status" value="1"/>
</dbReference>
<dbReference type="GO" id="GO:0006511">
    <property type="term" value="P:ubiquitin-dependent protein catabolic process"/>
    <property type="evidence" value="ECO:0007669"/>
    <property type="project" value="UniProtKB-UniRule"/>
</dbReference>
<dbReference type="GO" id="GO:0051865">
    <property type="term" value="P:protein autoubiquitination"/>
    <property type="evidence" value="ECO:0007669"/>
    <property type="project" value="UniProtKB-UniRule"/>
</dbReference>
<evidence type="ECO:0000256" key="3">
    <source>
        <dbReference type="ARBA" id="ARBA00004906"/>
    </source>
</evidence>
<feature type="compositionally biased region" description="Low complexity" evidence="13">
    <location>
        <begin position="258"/>
        <end position="268"/>
    </location>
</feature>
<evidence type="ECO:0000256" key="11">
    <source>
        <dbReference type="PROSITE-ProRule" id="PRU00175"/>
    </source>
</evidence>
<keyword evidence="5 12" id="KW-0808">Transferase</keyword>
<dbReference type="AlphaFoldDB" id="T1JPD1"/>
<name>T1JPD1_STRMM</name>
<keyword evidence="9 12" id="KW-0833">Ubl conjugation pathway</keyword>
<dbReference type="PANTHER" id="PTHR13417:SF2">
    <property type="entry name" value="E3 UBIQUITIN-PROTEIN LIGASE RNF146"/>
    <property type="match status" value="1"/>
</dbReference>
<keyword evidence="4 12" id="KW-0963">Cytoplasm</keyword>
<dbReference type="CDD" id="cd16546">
    <property type="entry name" value="RING-HC_RNF146"/>
    <property type="match status" value="1"/>
</dbReference>
<evidence type="ECO:0000256" key="9">
    <source>
        <dbReference type="ARBA" id="ARBA00022786"/>
    </source>
</evidence>
<organism evidence="16 17">
    <name type="scientific">Strigamia maritima</name>
    <name type="common">European centipede</name>
    <name type="synonym">Geophilus maritimus</name>
    <dbReference type="NCBI Taxonomy" id="126957"/>
    <lineage>
        <taxon>Eukaryota</taxon>
        <taxon>Metazoa</taxon>
        <taxon>Ecdysozoa</taxon>
        <taxon>Arthropoda</taxon>
        <taxon>Myriapoda</taxon>
        <taxon>Chilopoda</taxon>
        <taxon>Pleurostigmophora</taxon>
        <taxon>Geophilomorpha</taxon>
        <taxon>Linotaeniidae</taxon>
        <taxon>Strigamia</taxon>
    </lineage>
</organism>
<keyword evidence="10 12" id="KW-0862">Zinc</keyword>
<dbReference type="SMART" id="SM00184">
    <property type="entry name" value="RING"/>
    <property type="match status" value="1"/>
</dbReference>
<dbReference type="InterPro" id="IPR044110">
    <property type="entry name" value="RING-HC_RNF146"/>
</dbReference>
<comment type="catalytic activity">
    <reaction evidence="1 12">
        <text>S-ubiquitinyl-[E2 ubiquitin-conjugating enzyme]-L-cysteine + [acceptor protein]-L-lysine = [E2 ubiquitin-conjugating enzyme]-L-cysteine + N(6)-ubiquitinyl-[acceptor protein]-L-lysine.</text>
        <dbReference type="EC" id="2.3.2.27"/>
    </reaction>
</comment>
<comment type="domain">
    <text evidence="12">The WWE domain mediates non-covalent poly(ADP-ribose)-binding.</text>
</comment>
<dbReference type="Gene3D" id="3.30.720.50">
    <property type="match status" value="1"/>
</dbReference>
<comment type="subcellular location">
    <subcellularLocation>
        <location evidence="2 12">Cytoplasm</location>
        <location evidence="2 12">Cytosol</location>
    </subcellularLocation>
</comment>
<dbReference type="GO" id="GO:0061630">
    <property type="term" value="F:ubiquitin protein ligase activity"/>
    <property type="evidence" value="ECO:0007669"/>
    <property type="project" value="UniProtKB-UniRule"/>
</dbReference>
<dbReference type="FunFam" id="3.30.720.50:FF:000003">
    <property type="entry name" value="E3 ubiquitin-protein ligase RNF146"/>
    <property type="match status" value="1"/>
</dbReference>
<evidence type="ECO:0000256" key="2">
    <source>
        <dbReference type="ARBA" id="ARBA00004514"/>
    </source>
</evidence>
<evidence type="ECO:0000256" key="1">
    <source>
        <dbReference type="ARBA" id="ARBA00000900"/>
    </source>
</evidence>
<dbReference type="PhylomeDB" id="T1JPD1"/>
<dbReference type="SUPFAM" id="SSF57850">
    <property type="entry name" value="RING/U-box"/>
    <property type="match status" value="1"/>
</dbReference>
<evidence type="ECO:0000256" key="8">
    <source>
        <dbReference type="ARBA" id="ARBA00022771"/>
    </source>
</evidence>
<evidence type="ECO:0000259" key="15">
    <source>
        <dbReference type="PROSITE" id="PS50918"/>
    </source>
</evidence>
<accession>T1JPD1</accession>
<dbReference type="GO" id="GO:0016055">
    <property type="term" value="P:Wnt signaling pathway"/>
    <property type="evidence" value="ECO:0007669"/>
    <property type="project" value="UniProtKB-KW"/>
</dbReference>
<comment type="PTM">
    <text evidence="12">Ubiquitinated; autoubiquitinated.</text>
</comment>
<dbReference type="EC" id="2.3.2.27" evidence="12"/>
<comment type="function">
    <text evidence="12">E3 ubiquitin-protein ligase that specifically binds poly-ADP-ribosylated proteins and mediates their ubiquitination and subsequent degradation.</text>
</comment>
<sequence length="289" mass="32680">MAEKDEERRESEDIERKVDKKTTSTPVKETLECAVCLQPCVHPVQLYCGHIFCYLCVKGVANQSKRCAMCRQEIPPDFLNKPQLIEAENAGTAFEDGCQWFYEGRNGWWQYDERTSTELETAFKKETRNCELLIAGFLYTIDFESMVQYRRNEPSRRRRIKRDFASIPKKGVAGLRVQSTPVQPVDLDNRETADGEERVNNVNGVVNNSANSLVVHVARSLDMSARTRERVKSPSPTLIPPTNTPQTPHTPSANSGRSSPDVSDDSSVTQRFEDLLQNDVGVASDNDIY</sequence>
<dbReference type="UniPathway" id="UPA00143"/>